<comment type="caution">
    <text evidence="1">The sequence shown here is derived from an EMBL/GenBank/DDBJ whole genome shotgun (WGS) entry which is preliminary data.</text>
</comment>
<dbReference type="EMBL" id="JAMYZZ010000022">
    <property type="protein sequence ID" value="MCP1259130.1"/>
    <property type="molecule type" value="Genomic_DNA"/>
</dbReference>
<keyword evidence="2" id="KW-1185">Reference proteome</keyword>
<proteinExistence type="predicted"/>
<protein>
    <submittedName>
        <fullName evidence="1">Uncharacterized protein</fullName>
    </submittedName>
</protein>
<gene>
    <name evidence="1" type="ORF">NKW50_11060</name>
</gene>
<evidence type="ECO:0000313" key="2">
    <source>
        <dbReference type="Proteomes" id="UP001523528"/>
    </source>
</evidence>
<dbReference type="Proteomes" id="UP001523528">
    <property type="component" value="Unassembled WGS sequence"/>
</dbReference>
<dbReference type="RefSeq" id="WP_165992186.1">
    <property type="nucleotide sequence ID" value="NZ_JAMYZY010000022.1"/>
</dbReference>
<evidence type="ECO:0000313" key="1">
    <source>
        <dbReference type="EMBL" id="MCP1259130.1"/>
    </source>
</evidence>
<sequence length="100" mass="11481">MTINKQKFKCYTLGEIPEDIINAKLPDDIVNYHCSMKCVEGRSIFGGFCGAWLAQNRVQALQEGLTSIEDIRKLIANFTRPDRAKKIEKEMERRKKGIYG</sequence>
<reference evidence="1 2" key="1">
    <citation type="submission" date="2022-06" db="EMBL/GenBank/DDBJ databases">
        <title>Acetobacer genomes from food samples.</title>
        <authorList>
            <person name="Sombolestani A."/>
        </authorList>
    </citation>
    <scope>NUCLEOTIDE SEQUENCE [LARGE SCALE GENOMIC DNA]</scope>
    <source>
        <strain evidence="1 2">R-83285</strain>
    </source>
</reference>
<name>A0ABT1F1Q1_9PROT</name>
<accession>A0ABT1F1Q1</accession>
<organism evidence="1 2">
    <name type="scientific">Acetobacter lambici</name>
    <dbReference type="NCBI Taxonomy" id="1332824"/>
    <lineage>
        <taxon>Bacteria</taxon>
        <taxon>Pseudomonadati</taxon>
        <taxon>Pseudomonadota</taxon>
        <taxon>Alphaproteobacteria</taxon>
        <taxon>Acetobacterales</taxon>
        <taxon>Acetobacteraceae</taxon>
        <taxon>Acetobacter</taxon>
    </lineage>
</organism>